<keyword evidence="3" id="KW-1185">Reference proteome</keyword>
<evidence type="ECO:0000256" key="1">
    <source>
        <dbReference type="SAM" id="MobiDB-lite"/>
    </source>
</evidence>
<gene>
    <name evidence="2" type="ORF">QJS10_CPA02g00965</name>
</gene>
<dbReference type="Proteomes" id="UP001180020">
    <property type="component" value="Unassembled WGS sequence"/>
</dbReference>
<accession>A0AAV9FBT2</accession>
<name>A0AAV9FBT2_ACOCL</name>
<sequence length="101" mass="11368">MANEVPADSDSQNSYDSPTSRKAPDQSSEVEQQLKHVEIMVFDADHQSKSSPDKILRYRPLSLSLSQKLVFLWVNDALDDAFECSSEPLGFWEWSTCGDGK</sequence>
<proteinExistence type="predicted"/>
<protein>
    <submittedName>
        <fullName evidence="2">Uncharacterized protein</fullName>
    </submittedName>
</protein>
<organism evidence="2 3">
    <name type="scientific">Acorus calamus</name>
    <name type="common">Sweet flag</name>
    <dbReference type="NCBI Taxonomy" id="4465"/>
    <lineage>
        <taxon>Eukaryota</taxon>
        <taxon>Viridiplantae</taxon>
        <taxon>Streptophyta</taxon>
        <taxon>Embryophyta</taxon>
        <taxon>Tracheophyta</taxon>
        <taxon>Spermatophyta</taxon>
        <taxon>Magnoliopsida</taxon>
        <taxon>Liliopsida</taxon>
        <taxon>Acoraceae</taxon>
        <taxon>Acorus</taxon>
    </lineage>
</organism>
<reference evidence="2" key="2">
    <citation type="submission" date="2023-06" db="EMBL/GenBank/DDBJ databases">
        <authorList>
            <person name="Ma L."/>
            <person name="Liu K.-W."/>
            <person name="Li Z."/>
            <person name="Hsiao Y.-Y."/>
            <person name="Qi Y."/>
            <person name="Fu T."/>
            <person name="Tang G."/>
            <person name="Zhang D."/>
            <person name="Sun W.-H."/>
            <person name="Liu D.-K."/>
            <person name="Li Y."/>
            <person name="Chen G.-Z."/>
            <person name="Liu X.-D."/>
            <person name="Liao X.-Y."/>
            <person name="Jiang Y.-T."/>
            <person name="Yu X."/>
            <person name="Hao Y."/>
            <person name="Huang J."/>
            <person name="Zhao X.-W."/>
            <person name="Ke S."/>
            <person name="Chen Y.-Y."/>
            <person name="Wu W.-L."/>
            <person name="Hsu J.-L."/>
            <person name="Lin Y.-F."/>
            <person name="Huang M.-D."/>
            <person name="Li C.-Y."/>
            <person name="Huang L."/>
            <person name="Wang Z.-W."/>
            <person name="Zhao X."/>
            <person name="Zhong W.-Y."/>
            <person name="Peng D.-H."/>
            <person name="Ahmad S."/>
            <person name="Lan S."/>
            <person name="Zhang J.-S."/>
            <person name="Tsai W.-C."/>
            <person name="Van De Peer Y."/>
            <person name="Liu Z.-J."/>
        </authorList>
    </citation>
    <scope>NUCLEOTIDE SEQUENCE</scope>
    <source>
        <strain evidence="2">CP</strain>
        <tissue evidence="2">Leaves</tissue>
    </source>
</reference>
<dbReference type="AlphaFoldDB" id="A0AAV9FBT2"/>
<feature type="compositionally biased region" description="Polar residues" evidence="1">
    <location>
        <begin position="9"/>
        <end position="31"/>
    </location>
</feature>
<evidence type="ECO:0000313" key="3">
    <source>
        <dbReference type="Proteomes" id="UP001180020"/>
    </source>
</evidence>
<comment type="caution">
    <text evidence="2">The sequence shown here is derived from an EMBL/GenBank/DDBJ whole genome shotgun (WGS) entry which is preliminary data.</text>
</comment>
<reference evidence="2" key="1">
    <citation type="journal article" date="2023" name="Nat. Commun.">
        <title>Diploid and tetraploid genomes of Acorus and the evolution of monocots.</title>
        <authorList>
            <person name="Ma L."/>
            <person name="Liu K.W."/>
            <person name="Li Z."/>
            <person name="Hsiao Y.Y."/>
            <person name="Qi Y."/>
            <person name="Fu T."/>
            <person name="Tang G.D."/>
            <person name="Zhang D."/>
            <person name="Sun W.H."/>
            <person name="Liu D.K."/>
            <person name="Li Y."/>
            <person name="Chen G.Z."/>
            <person name="Liu X.D."/>
            <person name="Liao X.Y."/>
            <person name="Jiang Y.T."/>
            <person name="Yu X."/>
            <person name="Hao Y."/>
            <person name="Huang J."/>
            <person name="Zhao X.W."/>
            <person name="Ke S."/>
            <person name="Chen Y.Y."/>
            <person name="Wu W.L."/>
            <person name="Hsu J.L."/>
            <person name="Lin Y.F."/>
            <person name="Huang M.D."/>
            <person name="Li C.Y."/>
            <person name="Huang L."/>
            <person name="Wang Z.W."/>
            <person name="Zhao X."/>
            <person name="Zhong W.Y."/>
            <person name="Peng D.H."/>
            <person name="Ahmad S."/>
            <person name="Lan S."/>
            <person name="Zhang J.S."/>
            <person name="Tsai W.C."/>
            <person name="Van de Peer Y."/>
            <person name="Liu Z.J."/>
        </authorList>
    </citation>
    <scope>NUCLEOTIDE SEQUENCE</scope>
    <source>
        <strain evidence="2">CP</strain>
    </source>
</reference>
<dbReference type="EMBL" id="JAUJYO010000002">
    <property type="protein sequence ID" value="KAK1323074.1"/>
    <property type="molecule type" value="Genomic_DNA"/>
</dbReference>
<evidence type="ECO:0000313" key="2">
    <source>
        <dbReference type="EMBL" id="KAK1323074.1"/>
    </source>
</evidence>
<feature type="region of interest" description="Disordered" evidence="1">
    <location>
        <begin position="1"/>
        <end position="31"/>
    </location>
</feature>